<dbReference type="RefSeq" id="WP_166223079.1">
    <property type="nucleotide sequence ID" value="NZ_CP049801.1"/>
</dbReference>
<dbReference type="Proteomes" id="UP000502297">
    <property type="component" value="Chromosome"/>
</dbReference>
<sequence>MKLKFALAVLLIAPLALTACAKPDAPASHEASSSEAATEVTTISAEQQAAIDALDQPVQDEKNTDVPASVAQAPADAITTE</sequence>
<evidence type="ECO:0000256" key="2">
    <source>
        <dbReference type="SAM" id="SignalP"/>
    </source>
</evidence>
<dbReference type="AlphaFoldDB" id="A0A6G8RUV9"/>
<keyword evidence="4" id="KW-1185">Reference proteome</keyword>
<evidence type="ECO:0000313" key="3">
    <source>
        <dbReference type="EMBL" id="QIO05722.1"/>
    </source>
</evidence>
<evidence type="ECO:0008006" key="5">
    <source>
        <dbReference type="Google" id="ProtNLM"/>
    </source>
</evidence>
<proteinExistence type="predicted"/>
<dbReference type="KEGG" id="asha:G8E00_07030"/>
<dbReference type="EMBL" id="CP049801">
    <property type="protein sequence ID" value="QIO05722.1"/>
    <property type="molecule type" value="Genomic_DNA"/>
</dbReference>
<accession>A0A6G8RUV9</accession>
<reference evidence="3 4" key="1">
    <citation type="submission" date="2020-03" db="EMBL/GenBank/DDBJ databases">
        <authorList>
            <person name="Zhu W."/>
        </authorList>
    </citation>
    <scope>NUCLEOTIDE SEQUENCE [LARGE SCALE GENOMIC DNA]</scope>
    <source>
        <strain evidence="3 4">323-1</strain>
    </source>
</reference>
<gene>
    <name evidence="3" type="ORF">G8E00_07030</name>
</gene>
<feature type="signal peptide" evidence="2">
    <location>
        <begin position="1"/>
        <end position="21"/>
    </location>
</feature>
<protein>
    <recommendedName>
        <fullName evidence="5">Lipoprotein</fullName>
    </recommendedName>
</protein>
<feature type="region of interest" description="Disordered" evidence="1">
    <location>
        <begin position="23"/>
        <end position="81"/>
    </location>
</feature>
<evidence type="ECO:0000313" key="4">
    <source>
        <dbReference type="Proteomes" id="UP000502297"/>
    </source>
</evidence>
<feature type="compositionally biased region" description="Low complexity" evidence="1">
    <location>
        <begin position="28"/>
        <end position="46"/>
    </location>
</feature>
<keyword evidence="2" id="KW-0732">Signal</keyword>
<dbReference type="PROSITE" id="PS51257">
    <property type="entry name" value="PROKAR_LIPOPROTEIN"/>
    <property type="match status" value="1"/>
</dbReference>
<organism evidence="3 4">
    <name type="scientific">Acinetobacter shaoyimingii</name>
    <dbReference type="NCBI Taxonomy" id="2715164"/>
    <lineage>
        <taxon>Bacteria</taxon>
        <taxon>Pseudomonadati</taxon>
        <taxon>Pseudomonadota</taxon>
        <taxon>Gammaproteobacteria</taxon>
        <taxon>Moraxellales</taxon>
        <taxon>Moraxellaceae</taxon>
        <taxon>Acinetobacter</taxon>
    </lineage>
</organism>
<name>A0A6G8RUV9_9GAMM</name>
<feature type="chain" id="PRO_5026336453" description="Lipoprotein" evidence="2">
    <location>
        <begin position="22"/>
        <end position="81"/>
    </location>
</feature>
<evidence type="ECO:0000256" key="1">
    <source>
        <dbReference type="SAM" id="MobiDB-lite"/>
    </source>
</evidence>